<dbReference type="GO" id="GO:0051539">
    <property type="term" value="F:4 iron, 4 sulfur cluster binding"/>
    <property type="evidence" value="ECO:0007669"/>
    <property type="project" value="UniProtKB-KW"/>
</dbReference>
<dbReference type="InterPro" id="IPR017896">
    <property type="entry name" value="4Fe4S_Fe-S-bd"/>
</dbReference>
<keyword evidence="5" id="KW-1133">Transmembrane helix</keyword>
<comment type="caution">
    <text evidence="7">The sequence shown here is derived from an EMBL/GenBank/DDBJ whole genome shotgun (WGS) entry which is preliminary data.</text>
</comment>
<keyword evidence="1" id="KW-0004">4Fe-4S</keyword>
<evidence type="ECO:0000256" key="5">
    <source>
        <dbReference type="SAM" id="Phobius"/>
    </source>
</evidence>
<keyword evidence="4" id="KW-0411">Iron-sulfur</keyword>
<feature type="domain" description="4Fe-4S ferredoxin-type" evidence="6">
    <location>
        <begin position="81"/>
        <end position="110"/>
    </location>
</feature>
<feature type="transmembrane region" description="Helical" evidence="5">
    <location>
        <begin position="234"/>
        <end position="256"/>
    </location>
</feature>
<keyword evidence="5" id="KW-0472">Membrane</keyword>
<keyword evidence="8" id="KW-1185">Reference proteome</keyword>
<dbReference type="PANTHER" id="PTHR43177">
    <property type="entry name" value="PROTEIN NRFC"/>
    <property type="match status" value="1"/>
</dbReference>
<gene>
    <name evidence="7" type="ORF">C2L80_00280</name>
</gene>
<feature type="domain" description="4Fe-4S ferredoxin-type" evidence="6">
    <location>
        <begin position="4"/>
        <end position="33"/>
    </location>
</feature>
<dbReference type="RefSeq" id="WP_103262371.1">
    <property type="nucleotide sequence ID" value="NZ_PPEL01000001.1"/>
</dbReference>
<dbReference type="PROSITE" id="PS00198">
    <property type="entry name" value="4FE4S_FER_1"/>
    <property type="match status" value="1"/>
</dbReference>
<sequence length="272" mass="28718">MAKYGMVIDLTRCTGCQTCVVTCQMHNNQRPGVKWSSVDSVEQGIYPDVDRFYLIHSCMHCDDAPCVNVCPTGASVQRDDGIVTVDYDTCLACGACVMVCPYEARTISFKDGWNFDAAEAAPYESYGTPHADVAEKCVFCASRVDDGALPHCVEACPMAARVFGDVEDPASDVSAYIEQNNAENLRGTSLYYVKGGHDLNLREALMTNVSNVPNIIADEAESAGPVGEQQAPNAAVIGVGAVAVAAVAAGAGFAAGNARGKKAADRVEGKDE</sequence>
<accession>A0A2K2U8E7</accession>
<evidence type="ECO:0000259" key="6">
    <source>
        <dbReference type="PROSITE" id="PS51379"/>
    </source>
</evidence>
<feature type="domain" description="4Fe-4S ferredoxin-type" evidence="6">
    <location>
        <begin position="50"/>
        <end position="80"/>
    </location>
</feature>
<evidence type="ECO:0000256" key="2">
    <source>
        <dbReference type="ARBA" id="ARBA00022723"/>
    </source>
</evidence>
<evidence type="ECO:0000256" key="4">
    <source>
        <dbReference type="ARBA" id="ARBA00023014"/>
    </source>
</evidence>
<dbReference type="InterPro" id="IPR050954">
    <property type="entry name" value="ET_IronSulfur_Cluster-Binding"/>
</dbReference>
<reference evidence="7 8" key="1">
    <citation type="journal article" date="2018" name="Int. J. Syst. Evol. Microbiol.">
        <title>Rubneribacter badeniensis gen. nov., sp. nov. and Enteroscipio rubneri gen. nov., sp. nov., new members of the Eggerthellaceae isolated from human faeces.</title>
        <authorList>
            <person name="Danylec N."/>
            <person name="Gobl A."/>
            <person name="Stoll D.A."/>
            <person name="Hetzer B."/>
            <person name="Kulling S.E."/>
            <person name="Huch M."/>
        </authorList>
    </citation>
    <scope>NUCLEOTIDE SEQUENCE [LARGE SCALE GENOMIC DNA]</scope>
    <source>
        <strain evidence="7 8">ResAG-85</strain>
    </source>
</reference>
<dbReference type="Pfam" id="PF13247">
    <property type="entry name" value="Fer4_11"/>
    <property type="match status" value="2"/>
</dbReference>
<keyword evidence="2" id="KW-0479">Metal-binding</keyword>
<dbReference type="InterPro" id="IPR017900">
    <property type="entry name" value="4Fe4S_Fe_S_CS"/>
</dbReference>
<organism evidence="7 8">
    <name type="scientific">Rubneribacter badeniensis</name>
    <dbReference type="NCBI Taxonomy" id="2070688"/>
    <lineage>
        <taxon>Bacteria</taxon>
        <taxon>Bacillati</taxon>
        <taxon>Actinomycetota</taxon>
        <taxon>Coriobacteriia</taxon>
        <taxon>Eggerthellales</taxon>
        <taxon>Eggerthellaceae</taxon>
        <taxon>Rubneribacter</taxon>
    </lineage>
</organism>
<dbReference type="EMBL" id="PPEL01000001">
    <property type="protein sequence ID" value="PNV66597.1"/>
    <property type="molecule type" value="Genomic_DNA"/>
</dbReference>
<evidence type="ECO:0000313" key="8">
    <source>
        <dbReference type="Proteomes" id="UP000236488"/>
    </source>
</evidence>
<dbReference type="GO" id="GO:0046872">
    <property type="term" value="F:metal ion binding"/>
    <property type="evidence" value="ECO:0007669"/>
    <property type="project" value="UniProtKB-KW"/>
</dbReference>
<evidence type="ECO:0000256" key="3">
    <source>
        <dbReference type="ARBA" id="ARBA00023004"/>
    </source>
</evidence>
<protein>
    <submittedName>
        <fullName evidence="7">Molybdopterin oxidoreductase</fullName>
    </submittedName>
</protein>
<dbReference type="PROSITE" id="PS51379">
    <property type="entry name" value="4FE4S_FER_2"/>
    <property type="match status" value="3"/>
</dbReference>
<dbReference type="SUPFAM" id="SSF54862">
    <property type="entry name" value="4Fe-4S ferredoxins"/>
    <property type="match status" value="1"/>
</dbReference>
<dbReference type="AlphaFoldDB" id="A0A2K2U8E7"/>
<dbReference type="Proteomes" id="UP000236488">
    <property type="component" value="Unassembled WGS sequence"/>
</dbReference>
<evidence type="ECO:0000256" key="1">
    <source>
        <dbReference type="ARBA" id="ARBA00022485"/>
    </source>
</evidence>
<name>A0A2K2U8E7_9ACTN</name>
<dbReference type="CDD" id="cd10551">
    <property type="entry name" value="PsrB"/>
    <property type="match status" value="1"/>
</dbReference>
<evidence type="ECO:0000313" key="7">
    <source>
        <dbReference type="EMBL" id="PNV66597.1"/>
    </source>
</evidence>
<dbReference type="Pfam" id="PF12800">
    <property type="entry name" value="Fer4_4"/>
    <property type="match status" value="1"/>
</dbReference>
<proteinExistence type="predicted"/>
<keyword evidence="5" id="KW-0812">Transmembrane</keyword>
<dbReference type="Gene3D" id="3.30.70.20">
    <property type="match status" value="2"/>
</dbReference>
<dbReference type="PANTHER" id="PTHR43177:SF3">
    <property type="entry name" value="PROTEIN NRFC HOMOLOG"/>
    <property type="match status" value="1"/>
</dbReference>
<keyword evidence="3" id="KW-0408">Iron</keyword>